<dbReference type="Proteomes" id="UP000321408">
    <property type="component" value="Chromosome"/>
</dbReference>
<dbReference type="AlphaFoldDB" id="A0A5B9DBG9"/>
<reference evidence="1 2" key="1">
    <citation type="journal article" date="2020" name="Nature">
        <title>Isolation of an archaeon at the prokaryote-eukaryote interface.</title>
        <authorList>
            <person name="Imachi H."/>
            <person name="Nobu M.K."/>
            <person name="Nakahara N."/>
            <person name="Morono Y."/>
            <person name="Ogawara M."/>
            <person name="Takaki Y."/>
            <person name="Takano Y."/>
            <person name="Uematsu K."/>
            <person name="Ikuta T."/>
            <person name="Ito M."/>
            <person name="Matsui Y."/>
            <person name="Miyazaki M."/>
            <person name="Murata K."/>
            <person name="Saito Y."/>
            <person name="Sakai S."/>
            <person name="Song C."/>
            <person name="Tasumi E."/>
            <person name="Yamanaka Y."/>
            <person name="Yamaguchi T."/>
            <person name="Kamagata Y."/>
            <person name="Tamaki H."/>
            <person name="Takai K."/>
        </authorList>
    </citation>
    <scope>NUCLEOTIDE SEQUENCE [LARGE SCALE GENOMIC DNA]</scope>
    <source>
        <strain evidence="1 2">MK-D1</strain>
    </source>
</reference>
<gene>
    <name evidence="1" type="ORF">DSAG12_02292</name>
</gene>
<dbReference type="RefSeq" id="WP_147663339.1">
    <property type="nucleotide sequence ID" value="NZ_CP042905.2"/>
</dbReference>
<accession>A0A5B9DBG9</accession>
<dbReference type="KEGG" id="psyt:DSAG12_02292"/>
<name>A0A5B9DBG9_9ARCH</name>
<evidence type="ECO:0000313" key="1">
    <source>
        <dbReference type="EMBL" id="QEE16462.1"/>
    </source>
</evidence>
<protein>
    <submittedName>
        <fullName evidence="1">Uncharacterized protein</fullName>
    </submittedName>
</protein>
<sequence length="363" mass="42538">MSEKRIMVVCPVCSKSGRIPVPTAVITEKDSGATSVYIPRDLVCPHEFYAYIDKNFKVRDYLVLEYSLKAEALKIKSKLNFLLKKKETFDISLKNLLNFINERDFRSLLLSCFVESPILFIEDDLDSERFGVLFNALAWFFPKMPETCIIMNPPSYLEFNDKQSEKLKNYSIFNVLYKISVQKPFGDSSSEAFQEVLDSLREKDSKLSLIYAKNTIDYILKFTDEFESMNTDDKNFQKIMKKKYPDQENLFSFRWIEVMHLRKDLWKEPEAKSETKAEAKAEKPKIDHLYFYNSAIHVRTAENQDTDIKKHVLQIIRGETVVSMAGIINHLEKRAYERTLEFDYNLVPDILEEFKDKGYITIT</sequence>
<evidence type="ECO:0000313" key="2">
    <source>
        <dbReference type="Proteomes" id="UP000321408"/>
    </source>
</evidence>
<organism evidence="1 2">
    <name type="scientific">Promethearchaeum syntrophicum</name>
    <dbReference type="NCBI Taxonomy" id="2594042"/>
    <lineage>
        <taxon>Archaea</taxon>
        <taxon>Promethearchaeati</taxon>
        <taxon>Promethearchaeota</taxon>
        <taxon>Promethearchaeia</taxon>
        <taxon>Promethearchaeales</taxon>
        <taxon>Promethearchaeaceae</taxon>
        <taxon>Promethearchaeum</taxon>
    </lineage>
</organism>
<dbReference type="EMBL" id="CP042905">
    <property type="protein sequence ID" value="QEE16462.1"/>
    <property type="molecule type" value="Genomic_DNA"/>
</dbReference>
<proteinExistence type="predicted"/>
<dbReference type="GeneID" id="41330280"/>
<reference evidence="1 2" key="2">
    <citation type="journal article" date="2024" name="Int. J. Syst. Evol. Microbiol.">
        <title>Promethearchaeum syntrophicum gen. nov., sp. nov., an anaerobic, obligately syntrophic archaeon, the first isolate of the lineage 'Asgard' archaea, and proposal of the new archaeal phylum Promethearchaeota phyl. nov. and kingdom Promethearchaeati regn. nov.</title>
        <authorList>
            <person name="Imachi H."/>
            <person name="Nobu M.K."/>
            <person name="Kato S."/>
            <person name="Takaki Y."/>
            <person name="Miyazaki M."/>
            <person name="Miyata M."/>
            <person name="Ogawara M."/>
            <person name="Saito Y."/>
            <person name="Sakai S."/>
            <person name="Tahara Y.O."/>
            <person name="Takano Y."/>
            <person name="Tasumi E."/>
            <person name="Uematsu K."/>
            <person name="Yoshimura T."/>
            <person name="Itoh T."/>
            <person name="Ohkuma M."/>
            <person name="Takai K."/>
        </authorList>
    </citation>
    <scope>NUCLEOTIDE SEQUENCE [LARGE SCALE GENOMIC DNA]</scope>
    <source>
        <strain evidence="1 2">MK-D1</strain>
    </source>
</reference>
<keyword evidence="2" id="KW-1185">Reference proteome</keyword>